<sequence length="67" mass="8012">MGFLNYFLVEIHCVIDGETFSFWPRLIRSSCNRTYPKSEEGFRQLQRIWLKAFHKNTFGYGKVCESE</sequence>
<keyword evidence="2" id="KW-1185">Reference proteome</keyword>
<dbReference type="EMBL" id="OX597822">
    <property type="protein sequence ID" value="CAI9728010.1"/>
    <property type="molecule type" value="Genomic_DNA"/>
</dbReference>
<dbReference type="Proteomes" id="UP001162480">
    <property type="component" value="Chromosome 9"/>
</dbReference>
<name>A0AA36B4Y6_OCTVU</name>
<gene>
    <name evidence="1" type="ORF">OCTVUL_1B015825</name>
</gene>
<evidence type="ECO:0000313" key="2">
    <source>
        <dbReference type="Proteomes" id="UP001162480"/>
    </source>
</evidence>
<proteinExistence type="predicted"/>
<dbReference type="AlphaFoldDB" id="A0AA36B4Y6"/>
<reference evidence="1" key="1">
    <citation type="submission" date="2023-08" db="EMBL/GenBank/DDBJ databases">
        <authorList>
            <person name="Alioto T."/>
            <person name="Alioto T."/>
            <person name="Gomez Garrido J."/>
        </authorList>
    </citation>
    <scope>NUCLEOTIDE SEQUENCE</scope>
</reference>
<protein>
    <submittedName>
        <fullName evidence="1">Uncharacterized protein</fullName>
    </submittedName>
</protein>
<evidence type="ECO:0000313" key="1">
    <source>
        <dbReference type="EMBL" id="CAI9728010.1"/>
    </source>
</evidence>
<organism evidence="1 2">
    <name type="scientific">Octopus vulgaris</name>
    <name type="common">Common octopus</name>
    <dbReference type="NCBI Taxonomy" id="6645"/>
    <lineage>
        <taxon>Eukaryota</taxon>
        <taxon>Metazoa</taxon>
        <taxon>Spiralia</taxon>
        <taxon>Lophotrochozoa</taxon>
        <taxon>Mollusca</taxon>
        <taxon>Cephalopoda</taxon>
        <taxon>Coleoidea</taxon>
        <taxon>Octopodiformes</taxon>
        <taxon>Octopoda</taxon>
        <taxon>Incirrata</taxon>
        <taxon>Octopodidae</taxon>
        <taxon>Octopus</taxon>
    </lineage>
</organism>
<accession>A0AA36B4Y6</accession>